<dbReference type="SUPFAM" id="SSF55120">
    <property type="entry name" value="Pseudouridine synthase"/>
    <property type="match status" value="1"/>
</dbReference>
<comment type="similarity">
    <text evidence="1 4">Belongs to the pseudouridine synthase RsuA family.</text>
</comment>
<dbReference type="FunFam" id="3.10.290.10:FF:000003">
    <property type="entry name" value="Pseudouridine synthase"/>
    <property type="match status" value="1"/>
</dbReference>
<dbReference type="InterPro" id="IPR020094">
    <property type="entry name" value="TruA/RsuA/RluB/E/F_N"/>
</dbReference>
<dbReference type="PANTHER" id="PTHR47683">
    <property type="entry name" value="PSEUDOURIDINE SYNTHASE FAMILY PROTEIN-RELATED"/>
    <property type="match status" value="1"/>
</dbReference>
<dbReference type="InterPro" id="IPR020103">
    <property type="entry name" value="PsdUridine_synth_cat_dom_sf"/>
</dbReference>
<dbReference type="PROSITE" id="PS01149">
    <property type="entry name" value="PSI_RSU"/>
    <property type="match status" value="1"/>
</dbReference>
<dbReference type="InterPro" id="IPR018496">
    <property type="entry name" value="PsdUridine_synth_RsuA/RluB_CS"/>
</dbReference>
<feature type="domain" description="RNA-binding S4" evidence="6">
    <location>
        <begin position="160"/>
        <end position="221"/>
    </location>
</feature>
<dbReference type="AlphaFoldDB" id="S2DJH7"/>
<dbReference type="InterPro" id="IPR042092">
    <property type="entry name" value="PsdUridine_s_RsuA/RluB/E/F_cat"/>
</dbReference>
<keyword evidence="8" id="KW-1185">Reference proteome</keyword>
<protein>
    <recommendedName>
        <fullName evidence="4">Pseudouridine synthase</fullName>
        <ecNumber evidence="4">5.4.99.-</ecNumber>
    </recommendedName>
</protein>
<dbReference type="Gene3D" id="3.30.70.1560">
    <property type="entry name" value="Alpha-L RNA-binding motif"/>
    <property type="match status" value="1"/>
</dbReference>
<dbReference type="CDD" id="cd02870">
    <property type="entry name" value="PseudoU_synth_RsuA_like"/>
    <property type="match status" value="1"/>
</dbReference>
<gene>
    <name evidence="7" type="ORF">A33Q_4214</name>
</gene>
<dbReference type="InterPro" id="IPR006145">
    <property type="entry name" value="PsdUridine_synth_RsuA/RluA"/>
</dbReference>
<reference evidence="7 8" key="1">
    <citation type="journal article" date="2013" name="Genome Announc.">
        <title>Draft Genome Sequence of Indibacter alkaliphilus Strain LW1T, Isolated from Lonar Lake, a Haloalkaline Lake in the Buldana District of Maharashtra, India.</title>
        <authorList>
            <person name="Singh A."/>
            <person name="Kumar Jangir P."/>
            <person name="Sharma R."/>
            <person name="Singh A."/>
            <person name="Kumar Pinnaka A."/>
            <person name="Shivaji S."/>
        </authorList>
    </citation>
    <scope>NUCLEOTIDE SEQUENCE [LARGE SCALE GENOMIC DNA]</scope>
    <source>
        <strain evidence="8">CCUG 57479 / KCTC 22604 / LW1</strain>
    </source>
</reference>
<dbReference type="EMBL" id="ALWO02000052">
    <property type="protein sequence ID" value="EOZ92121.1"/>
    <property type="molecule type" value="Genomic_DNA"/>
</dbReference>
<organism evidence="7 8">
    <name type="scientific">Indibacter alkaliphilus (strain CCUG 57479 / KCTC 22604 / LW1)</name>
    <dbReference type="NCBI Taxonomy" id="1189612"/>
    <lineage>
        <taxon>Bacteria</taxon>
        <taxon>Pseudomonadati</taxon>
        <taxon>Bacteroidota</taxon>
        <taxon>Cytophagia</taxon>
        <taxon>Cytophagales</taxon>
        <taxon>Cyclobacteriaceae</taxon>
    </lineage>
</organism>
<dbReference type="GO" id="GO:0003723">
    <property type="term" value="F:RNA binding"/>
    <property type="evidence" value="ECO:0007669"/>
    <property type="project" value="UniProtKB-KW"/>
</dbReference>
<keyword evidence="3" id="KW-0694">RNA-binding</keyword>
<dbReference type="InterPro" id="IPR036986">
    <property type="entry name" value="S4_RNA-bd_sf"/>
</dbReference>
<dbReference type="Pfam" id="PF01479">
    <property type="entry name" value="S4"/>
    <property type="match status" value="1"/>
</dbReference>
<dbReference type="SUPFAM" id="SSF55174">
    <property type="entry name" value="Alpha-L RNA-binding motif"/>
    <property type="match status" value="1"/>
</dbReference>
<sequence>MKKDNRKDSEARKNKGTEQRSKDGKREFSKTSGKRESIPNRPQETGYGDAKKKSFGKDDFKKKKDFSTEGKFAPKKHDSDKKSRLEKEGDSEDFRNVYKGRGRNQKPIFEKVHKSELENQNRPKKKFKNPFTHEKVEEVPKYNFEKVEKHQGKQSPSDEIRLNKYIANSGVCSRREADNLIEQGFVKVNGETVLEMGYKVKRSDHVTYKGKVLNPEKPIYILLNKPKDFITTTDDPMERKTVMSLIDNACEERVFPVGRLDRNTTGLLLFTNDGELAAKLSHPSNKIKKIYQVTLDKPLTNNDEKVILEGLSLEDGPVTVDDMQVLSKDRTILGLEIHVGRNRIVRRIFAHLGYEVTALDRVMYAGLDKKDLGRGRYRFLQEKEVVRLKYFS</sequence>
<evidence type="ECO:0000256" key="4">
    <source>
        <dbReference type="RuleBase" id="RU003887"/>
    </source>
</evidence>
<feature type="compositionally biased region" description="Basic and acidic residues" evidence="5">
    <location>
        <begin position="75"/>
        <end position="96"/>
    </location>
</feature>
<dbReference type="STRING" id="1189612.A33Q_4214"/>
<dbReference type="Proteomes" id="UP000006073">
    <property type="component" value="Unassembled WGS sequence"/>
</dbReference>
<dbReference type="PROSITE" id="PS50889">
    <property type="entry name" value="S4"/>
    <property type="match status" value="1"/>
</dbReference>
<dbReference type="SMART" id="SM00363">
    <property type="entry name" value="S4"/>
    <property type="match status" value="1"/>
</dbReference>
<dbReference type="eggNOG" id="COG1187">
    <property type="taxonomic scope" value="Bacteria"/>
</dbReference>
<dbReference type="EC" id="5.4.99.-" evidence="4"/>
<dbReference type="PANTHER" id="PTHR47683:SF2">
    <property type="entry name" value="RNA-BINDING S4 DOMAIN-CONTAINING PROTEIN"/>
    <property type="match status" value="1"/>
</dbReference>
<dbReference type="NCBIfam" id="TIGR00093">
    <property type="entry name" value="pseudouridine synthase"/>
    <property type="match status" value="1"/>
</dbReference>
<accession>S2DJH7</accession>
<dbReference type="InterPro" id="IPR050343">
    <property type="entry name" value="RsuA_PseudoU_synthase"/>
</dbReference>
<dbReference type="Gene3D" id="3.30.70.580">
    <property type="entry name" value="Pseudouridine synthase I, catalytic domain, N-terminal subdomain"/>
    <property type="match status" value="1"/>
</dbReference>
<feature type="compositionally biased region" description="Basic and acidic residues" evidence="5">
    <location>
        <begin position="49"/>
        <end position="68"/>
    </location>
</feature>
<evidence type="ECO:0000313" key="7">
    <source>
        <dbReference type="EMBL" id="EOZ92121.1"/>
    </source>
</evidence>
<dbReference type="Pfam" id="PF00849">
    <property type="entry name" value="PseudoU_synth_2"/>
    <property type="match status" value="1"/>
</dbReference>
<proteinExistence type="inferred from homology"/>
<dbReference type="CDD" id="cd00165">
    <property type="entry name" value="S4"/>
    <property type="match status" value="1"/>
</dbReference>
<dbReference type="OrthoDB" id="1012272at2"/>
<dbReference type="GO" id="GO:0120159">
    <property type="term" value="F:rRNA pseudouridine synthase activity"/>
    <property type="evidence" value="ECO:0007669"/>
    <property type="project" value="UniProtKB-ARBA"/>
</dbReference>
<dbReference type="GO" id="GO:0000455">
    <property type="term" value="P:enzyme-directed rRNA pseudouridine synthesis"/>
    <property type="evidence" value="ECO:0007669"/>
    <property type="project" value="UniProtKB-ARBA"/>
</dbReference>
<feature type="compositionally biased region" description="Basic and acidic residues" evidence="5">
    <location>
        <begin position="1"/>
        <end position="38"/>
    </location>
</feature>
<evidence type="ECO:0000256" key="5">
    <source>
        <dbReference type="SAM" id="MobiDB-lite"/>
    </source>
</evidence>
<keyword evidence="2 4" id="KW-0413">Isomerase</keyword>
<dbReference type="RefSeq" id="WP_009033041.1">
    <property type="nucleotide sequence ID" value="NZ_ALWO02000052.1"/>
</dbReference>
<dbReference type="Gene3D" id="3.10.290.10">
    <property type="entry name" value="RNA-binding S4 domain"/>
    <property type="match status" value="1"/>
</dbReference>
<evidence type="ECO:0000256" key="2">
    <source>
        <dbReference type="ARBA" id="ARBA00023235"/>
    </source>
</evidence>
<feature type="region of interest" description="Disordered" evidence="5">
    <location>
        <begin position="1"/>
        <end position="104"/>
    </location>
</feature>
<comment type="caution">
    <text evidence="7">The sequence shown here is derived from an EMBL/GenBank/DDBJ whole genome shotgun (WGS) entry which is preliminary data.</text>
</comment>
<dbReference type="InterPro" id="IPR000748">
    <property type="entry name" value="PsdUridine_synth_RsuA/RluB/E/F"/>
</dbReference>
<name>S2DJH7_INDAL</name>
<evidence type="ECO:0000256" key="3">
    <source>
        <dbReference type="PROSITE-ProRule" id="PRU00182"/>
    </source>
</evidence>
<keyword evidence="7" id="KW-0456">Lyase</keyword>
<evidence type="ECO:0000259" key="6">
    <source>
        <dbReference type="SMART" id="SM00363"/>
    </source>
</evidence>
<dbReference type="InterPro" id="IPR002942">
    <property type="entry name" value="S4_RNA-bd"/>
</dbReference>
<evidence type="ECO:0000256" key="1">
    <source>
        <dbReference type="ARBA" id="ARBA00008348"/>
    </source>
</evidence>
<evidence type="ECO:0000313" key="8">
    <source>
        <dbReference type="Proteomes" id="UP000006073"/>
    </source>
</evidence>
<dbReference type="GO" id="GO:0016829">
    <property type="term" value="F:lyase activity"/>
    <property type="evidence" value="ECO:0007669"/>
    <property type="project" value="UniProtKB-KW"/>
</dbReference>